<evidence type="ECO:0000256" key="4">
    <source>
        <dbReference type="ARBA" id="ARBA00022763"/>
    </source>
</evidence>
<dbReference type="EMBL" id="CYZU01000020">
    <property type="protein sequence ID" value="CUO48748.1"/>
    <property type="molecule type" value="Genomic_DNA"/>
</dbReference>
<comment type="function">
    <text evidence="15">Plays a critical role in recombination and DNA repair. Helps process Holliday junction intermediates to mature products by catalyzing branch migration. Has replication fork regression activity, unwinds stalled or blocked replication forks to make a HJ that can be resolved. Has a DNA unwinding activity characteristic of a DNA helicase with 3'-5' polarity.</text>
</comment>
<dbReference type="CDD" id="cd04488">
    <property type="entry name" value="RecG_wedge_OBF"/>
    <property type="match status" value="1"/>
</dbReference>
<dbReference type="InterPro" id="IPR033454">
    <property type="entry name" value="RecG_wedge"/>
</dbReference>
<organism evidence="18 19">
    <name type="scientific">Faecalicatena contorta</name>
    <dbReference type="NCBI Taxonomy" id="39482"/>
    <lineage>
        <taxon>Bacteria</taxon>
        <taxon>Bacillati</taxon>
        <taxon>Bacillota</taxon>
        <taxon>Clostridia</taxon>
        <taxon>Lachnospirales</taxon>
        <taxon>Lachnospiraceae</taxon>
        <taxon>Faecalicatena</taxon>
    </lineage>
</organism>
<proteinExistence type="inferred from homology"/>
<dbReference type="SMART" id="SM00490">
    <property type="entry name" value="HELICc"/>
    <property type="match status" value="1"/>
</dbReference>
<keyword evidence="11" id="KW-0413">Isomerase</keyword>
<dbReference type="InterPro" id="IPR004609">
    <property type="entry name" value="ATP-dep_DNA_helicase_RecG"/>
</dbReference>
<dbReference type="Gene3D" id="3.40.50.300">
    <property type="entry name" value="P-loop containing nucleotide triphosphate hydrolases"/>
    <property type="match status" value="2"/>
</dbReference>
<comment type="similarity">
    <text evidence="1 15">Belongs to the helicase family. RecG subfamily.</text>
</comment>
<dbReference type="GO" id="GO:0005524">
    <property type="term" value="F:ATP binding"/>
    <property type="evidence" value="ECO:0007669"/>
    <property type="project" value="UniProtKB-KW"/>
</dbReference>
<evidence type="ECO:0000256" key="11">
    <source>
        <dbReference type="ARBA" id="ARBA00023235"/>
    </source>
</evidence>
<dbReference type="Proteomes" id="UP000095544">
    <property type="component" value="Unassembled WGS sequence"/>
</dbReference>
<protein>
    <recommendedName>
        <fullName evidence="2 15">ATP-dependent DNA helicase RecG</fullName>
        <ecNumber evidence="13 15">5.6.2.4</ecNumber>
    </recommendedName>
</protein>
<keyword evidence="9 15" id="KW-0233">DNA recombination</keyword>
<dbReference type="GO" id="GO:0003677">
    <property type="term" value="F:DNA binding"/>
    <property type="evidence" value="ECO:0007669"/>
    <property type="project" value="UniProtKB-KW"/>
</dbReference>
<keyword evidence="5 15" id="KW-0378">Hydrolase</keyword>
<keyword evidence="6 15" id="KW-0347">Helicase</keyword>
<dbReference type="PROSITE" id="PS51192">
    <property type="entry name" value="HELICASE_ATP_BIND_1"/>
    <property type="match status" value="1"/>
</dbReference>
<dbReference type="InterPro" id="IPR012340">
    <property type="entry name" value="NA-bd_OB-fold"/>
</dbReference>
<dbReference type="CDD" id="cd17992">
    <property type="entry name" value="DEXHc_RecG"/>
    <property type="match status" value="1"/>
</dbReference>
<evidence type="ECO:0000313" key="19">
    <source>
        <dbReference type="Proteomes" id="UP000095544"/>
    </source>
</evidence>
<evidence type="ECO:0000256" key="6">
    <source>
        <dbReference type="ARBA" id="ARBA00022806"/>
    </source>
</evidence>
<keyword evidence="10 15" id="KW-0234">DNA repair</keyword>
<dbReference type="NCBIfam" id="NF008168">
    <property type="entry name" value="PRK10917.2-2"/>
    <property type="match status" value="1"/>
</dbReference>
<dbReference type="PANTHER" id="PTHR47964">
    <property type="entry name" value="ATP-DEPENDENT DNA HELICASE HOMOLOG RECG, CHLOROPLASTIC"/>
    <property type="match status" value="1"/>
</dbReference>
<accession>A0A174FII4</accession>
<dbReference type="OrthoDB" id="9804325at2"/>
<dbReference type="Gene3D" id="2.40.50.140">
    <property type="entry name" value="Nucleic acid-binding proteins"/>
    <property type="match status" value="1"/>
</dbReference>
<dbReference type="SUPFAM" id="SSF52540">
    <property type="entry name" value="P-loop containing nucleoside triphosphate hydrolases"/>
    <property type="match status" value="2"/>
</dbReference>
<evidence type="ECO:0000256" key="2">
    <source>
        <dbReference type="ARBA" id="ARBA00017846"/>
    </source>
</evidence>
<evidence type="ECO:0000256" key="5">
    <source>
        <dbReference type="ARBA" id="ARBA00022801"/>
    </source>
</evidence>
<sequence>MNENSKISTLKGIGEKTQALFEKAGIRTIGDLLRYYPRGYDVYDEPVPVGEAEEGRTVTVTGAIFGRVQLGGSKKMQVTTLYVKDLTGTLKVIWFRMPFLKNTLSRGGIITLRGRVVRKRDGLVMEHPEIFYPSAKYEEKRNTLQPVYPLTSGLTNNAVKKAVMQAMQYLDLRQEFLPEDIRMKYHLAEYNYAVRGVHFPETKEEFYHARERLVFEEFLIFILSLKNLKVREDKAANGFVFAERPEIDQFLASLPYELTNAQQKVWGEIKRDMSGPNVMSRLVQGDVGSGKTIVALLGLMYAGLNGFQGAMMAPTEVLAKQHYENITSMFRQYHIPLHAELLTGSMTAKEKREAYERIASGESDIIVGTHALIQEKAVYHNLALVVTDEQHRFGVKQREMLAGKGKMPHILVMSATPIPRTLAIILYGDLDISVIDELPSNRLPIKNCVVDTGYRNTAYRFMQKQVEAGRQCYVICPMVEESENLEAENVIDYTELLREALGNRIEISFLHGKMKQAEKDEIMEAFGKNEIQILVSTTVIEVGIDVPNATVILIENAERFGLAQLHQLRGRVGRGKYQSYCIFMSASKSKETKERLEILNKSNDGFFIASEDLRLRGPGDLFGIRQSGLLDFALGDVFQDAKILQRANEAAQELLEKDPELTEENHAKMKVHLNKYMSEVMLETTL</sequence>
<evidence type="ECO:0000256" key="1">
    <source>
        <dbReference type="ARBA" id="ARBA00007504"/>
    </source>
</evidence>
<dbReference type="SMART" id="SM00487">
    <property type="entry name" value="DEXDc"/>
    <property type="match status" value="1"/>
</dbReference>
<comment type="catalytic activity">
    <reaction evidence="12 15">
        <text>Couples ATP hydrolysis with the unwinding of duplex DNA by translocating in the 3'-5' direction.</text>
        <dbReference type="EC" id="5.6.2.4"/>
    </reaction>
</comment>
<evidence type="ECO:0000256" key="12">
    <source>
        <dbReference type="ARBA" id="ARBA00034617"/>
    </source>
</evidence>
<name>A0A174FII4_9FIRM</name>
<dbReference type="GO" id="GO:0006310">
    <property type="term" value="P:DNA recombination"/>
    <property type="evidence" value="ECO:0007669"/>
    <property type="project" value="UniProtKB-UniRule"/>
</dbReference>
<dbReference type="Pfam" id="PF00271">
    <property type="entry name" value="Helicase_C"/>
    <property type="match status" value="1"/>
</dbReference>
<keyword evidence="8" id="KW-0238">DNA-binding</keyword>
<dbReference type="InterPro" id="IPR047112">
    <property type="entry name" value="RecG/Mfd"/>
</dbReference>
<evidence type="ECO:0000256" key="9">
    <source>
        <dbReference type="ARBA" id="ARBA00023172"/>
    </source>
</evidence>
<dbReference type="RefSeq" id="WP_055153239.1">
    <property type="nucleotide sequence ID" value="NZ_CYZU01000020.1"/>
</dbReference>
<comment type="catalytic activity">
    <reaction evidence="14 15">
        <text>ATP + H2O = ADP + phosphate + H(+)</text>
        <dbReference type="Rhea" id="RHEA:13065"/>
        <dbReference type="ChEBI" id="CHEBI:15377"/>
        <dbReference type="ChEBI" id="CHEBI:15378"/>
        <dbReference type="ChEBI" id="CHEBI:30616"/>
        <dbReference type="ChEBI" id="CHEBI:43474"/>
        <dbReference type="ChEBI" id="CHEBI:456216"/>
        <dbReference type="EC" id="5.6.2.4"/>
    </reaction>
</comment>
<evidence type="ECO:0000256" key="8">
    <source>
        <dbReference type="ARBA" id="ARBA00023125"/>
    </source>
</evidence>
<gene>
    <name evidence="18" type="primary">recG</name>
    <name evidence="18" type="ORF">ERS852491_02360</name>
</gene>
<dbReference type="NCBIfam" id="TIGR00643">
    <property type="entry name" value="recG"/>
    <property type="match status" value="1"/>
</dbReference>
<dbReference type="GO" id="GO:0006281">
    <property type="term" value="P:DNA repair"/>
    <property type="evidence" value="ECO:0007669"/>
    <property type="project" value="UniProtKB-UniRule"/>
</dbReference>
<evidence type="ECO:0000256" key="7">
    <source>
        <dbReference type="ARBA" id="ARBA00022840"/>
    </source>
</evidence>
<evidence type="ECO:0000256" key="10">
    <source>
        <dbReference type="ARBA" id="ARBA00023204"/>
    </source>
</evidence>
<evidence type="ECO:0000259" key="16">
    <source>
        <dbReference type="PROSITE" id="PS51192"/>
    </source>
</evidence>
<feature type="domain" description="Helicase ATP-binding" evidence="16">
    <location>
        <begin position="272"/>
        <end position="435"/>
    </location>
</feature>
<dbReference type="InterPro" id="IPR027417">
    <property type="entry name" value="P-loop_NTPase"/>
</dbReference>
<dbReference type="Pfam" id="PF17191">
    <property type="entry name" value="RecG_wedge"/>
    <property type="match status" value="1"/>
</dbReference>
<dbReference type="Pfam" id="PF19833">
    <property type="entry name" value="RecG_dom3_C"/>
    <property type="match status" value="1"/>
</dbReference>
<evidence type="ECO:0000259" key="17">
    <source>
        <dbReference type="PROSITE" id="PS51194"/>
    </source>
</evidence>
<evidence type="ECO:0000256" key="14">
    <source>
        <dbReference type="ARBA" id="ARBA00048988"/>
    </source>
</evidence>
<dbReference type="Pfam" id="PF00270">
    <property type="entry name" value="DEAD"/>
    <property type="match status" value="1"/>
</dbReference>
<keyword evidence="7 15" id="KW-0067">ATP-binding</keyword>
<dbReference type="SUPFAM" id="SSF50249">
    <property type="entry name" value="Nucleic acid-binding proteins"/>
    <property type="match status" value="1"/>
</dbReference>
<evidence type="ECO:0000256" key="15">
    <source>
        <dbReference type="RuleBase" id="RU363016"/>
    </source>
</evidence>
<dbReference type="InterPro" id="IPR011545">
    <property type="entry name" value="DEAD/DEAH_box_helicase_dom"/>
</dbReference>
<dbReference type="STRING" id="39482.ERS852491_02360"/>
<keyword evidence="4 15" id="KW-0227">DNA damage</keyword>
<dbReference type="EC" id="5.6.2.4" evidence="13 15"/>
<dbReference type="GO" id="GO:0016887">
    <property type="term" value="F:ATP hydrolysis activity"/>
    <property type="evidence" value="ECO:0007669"/>
    <property type="project" value="RHEA"/>
</dbReference>
<dbReference type="InterPro" id="IPR014001">
    <property type="entry name" value="Helicase_ATP-bd"/>
</dbReference>
<feature type="domain" description="Helicase C-terminal" evidence="17">
    <location>
        <begin position="454"/>
        <end position="614"/>
    </location>
</feature>
<dbReference type="InterPro" id="IPR001650">
    <property type="entry name" value="Helicase_C-like"/>
</dbReference>
<evidence type="ECO:0000256" key="13">
    <source>
        <dbReference type="ARBA" id="ARBA00034808"/>
    </source>
</evidence>
<evidence type="ECO:0000313" key="18">
    <source>
        <dbReference type="EMBL" id="CUO48748.1"/>
    </source>
</evidence>
<keyword evidence="3 15" id="KW-0547">Nucleotide-binding</keyword>
<evidence type="ECO:0000256" key="3">
    <source>
        <dbReference type="ARBA" id="ARBA00022741"/>
    </source>
</evidence>
<dbReference type="InterPro" id="IPR045562">
    <property type="entry name" value="RecG_dom3_C"/>
</dbReference>
<dbReference type="PROSITE" id="PS51194">
    <property type="entry name" value="HELICASE_CTER"/>
    <property type="match status" value="1"/>
</dbReference>
<dbReference type="PANTHER" id="PTHR47964:SF1">
    <property type="entry name" value="ATP-DEPENDENT DNA HELICASE HOMOLOG RECG, CHLOROPLASTIC"/>
    <property type="match status" value="1"/>
</dbReference>
<dbReference type="GO" id="GO:0043138">
    <property type="term" value="F:3'-5' DNA helicase activity"/>
    <property type="evidence" value="ECO:0007669"/>
    <property type="project" value="UniProtKB-EC"/>
</dbReference>
<dbReference type="NCBIfam" id="NF008165">
    <property type="entry name" value="PRK10917.1-3"/>
    <property type="match status" value="1"/>
</dbReference>
<reference evidence="18 19" key="1">
    <citation type="submission" date="2015-09" db="EMBL/GenBank/DDBJ databases">
        <authorList>
            <consortium name="Pathogen Informatics"/>
        </authorList>
    </citation>
    <scope>NUCLEOTIDE SEQUENCE [LARGE SCALE GENOMIC DNA]</scope>
    <source>
        <strain evidence="18 19">2789STDY5834876</strain>
    </source>
</reference>
<dbReference type="AlphaFoldDB" id="A0A174FII4"/>